<dbReference type="VEuPathDB" id="FungiDB:SMAC_07962"/>
<protein>
    <submittedName>
        <fullName evidence="2">Uncharacterized protein</fullName>
    </submittedName>
</protein>
<reference evidence="2 3" key="1">
    <citation type="submission" date="2017-07" db="EMBL/GenBank/DDBJ databases">
        <title>Genome sequence of the Sordaria macrospora wild type strain R19027.</title>
        <authorList>
            <person name="Nowrousian M."/>
            <person name="Teichert I."/>
            <person name="Kueck U."/>
        </authorList>
    </citation>
    <scope>NUCLEOTIDE SEQUENCE [LARGE SCALE GENOMIC DNA]</scope>
    <source>
        <strain evidence="2 3">R19027</strain>
        <tissue evidence="2">Mycelium</tissue>
    </source>
</reference>
<feature type="region of interest" description="Disordered" evidence="1">
    <location>
        <begin position="169"/>
        <end position="252"/>
    </location>
</feature>
<dbReference type="Proteomes" id="UP000433876">
    <property type="component" value="Unassembled WGS sequence"/>
</dbReference>
<accession>A0A8S8ZME9</accession>
<gene>
    <name evidence="2" type="ORF">SMACR_07962</name>
</gene>
<organism evidence="2 3">
    <name type="scientific">Sordaria macrospora</name>
    <dbReference type="NCBI Taxonomy" id="5147"/>
    <lineage>
        <taxon>Eukaryota</taxon>
        <taxon>Fungi</taxon>
        <taxon>Dikarya</taxon>
        <taxon>Ascomycota</taxon>
        <taxon>Pezizomycotina</taxon>
        <taxon>Sordariomycetes</taxon>
        <taxon>Sordariomycetidae</taxon>
        <taxon>Sordariales</taxon>
        <taxon>Sordariaceae</taxon>
        <taxon>Sordaria</taxon>
    </lineage>
</organism>
<proteinExistence type="predicted"/>
<dbReference type="AlphaFoldDB" id="A0A8S8ZME9"/>
<sequence length="453" mass="49442">MEPWIQEQAMIHSVRPAPLDGRASYQTWTGVFNGQYRTLRHPAALFPERYAPNSGLRPWHCPVVGCGESHQFFVELAGHFTYAHLGVTLCDNRNGTFTILVDEEQANPRGYAYVAAQRAILAGPRASFPFAAPAWTPEDAATPGPEHADENQGNGVAAADNEAWRDSGISMMSSSDEDSSGEEGGGEVEDNDEDEDDDNDTVVGGDSDSNSNDDSPEETVVIPNALTVDVQTPGDGGSSAPNGDHMDVDGSQAPVDQAAVGPVTFSGLQLRPLQLRRELPDPTPLQLEIWSYITRWTLYPLPLPSPSSPAHRTLLALLRSPRIRFLPVSWQERLRARTPSLGTLTAIALYLGGRADFGSPCQSHCGQHGALVERPYVAQREEGAGQWKLEKKFAFPRCVKVPEALDGDREADEVLGGRPCCNHFFRELRGAWETSEPFPPRPPGGLVWNGPMW</sequence>
<dbReference type="OMA" id="CNHFFRE"/>
<comment type="caution">
    <text evidence="2">The sequence shown here is derived from an EMBL/GenBank/DDBJ whole genome shotgun (WGS) entry which is preliminary data.</text>
</comment>
<dbReference type="EMBL" id="NMPR01000065">
    <property type="protein sequence ID" value="KAA8631957.1"/>
    <property type="molecule type" value="Genomic_DNA"/>
</dbReference>
<evidence type="ECO:0000256" key="1">
    <source>
        <dbReference type="SAM" id="MobiDB-lite"/>
    </source>
</evidence>
<feature type="compositionally biased region" description="Acidic residues" evidence="1">
    <location>
        <begin position="175"/>
        <end position="200"/>
    </location>
</feature>
<evidence type="ECO:0000313" key="2">
    <source>
        <dbReference type="EMBL" id="KAA8631957.1"/>
    </source>
</evidence>
<name>A0A8S8ZME9_SORMA</name>
<feature type="region of interest" description="Disordered" evidence="1">
    <location>
        <begin position="132"/>
        <end position="153"/>
    </location>
</feature>
<evidence type="ECO:0000313" key="3">
    <source>
        <dbReference type="Proteomes" id="UP000433876"/>
    </source>
</evidence>
<feature type="compositionally biased region" description="Low complexity" evidence="1">
    <location>
        <begin position="201"/>
        <end position="213"/>
    </location>
</feature>